<dbReference type="EMBL" id="KN825164">
    <property type="protein sequence ID" value="KIK93700.1"/>
    <property type="molecule type" value="Genomic_DNA"/>
</dbReference>
<keyword evidence="2" id="KW-1185">Reference proteome</keyword>
<dbReference type="Proteomes" id="UP000054538">
    <property type="component" value="Unassembled WGS sequence"/>
</dbReference>
<name>A0A0D0E741_9AGAM</name>
<reference evidence="1 2" key="1">
    <citation type="submission" date="2014-04" db="EMBL/GenBank/DDBJ databases">
        <authorList>
            <consortium name="DOE Joint Genome Institute"/>
            <person name="Kuo A."/>
            <person name="Kohler A."/>
            <person name="Jargeat P."/>
            <person name="Nagy L.G."/>
            <person name="Floudas D."/>
            <person name="Copeland A."/>
            <person name="Barry K.W."/>
            <person name="Cichocki N."/>
            <person name="Veneault-Fourrey C."/>
            <person name="LaButti K."/>
            <person name="Lindquist E.A."/>
            <person name="Lipzen A."/>
            <person name="Lundell T."/>
            <person name="Morin E."/>
            <person name="Murat C."/>
            <person name="Sun H."/>
            <person name="Tunlid A."/>
            <person name="Henrissat B."/>
            <person name="Grigoriev I.V."/>
            <person name="Hibbett D.S."/>
            <person name="Martin F."/>
            <person name="Nordberg H.P."/>
            <person name="Cantor M.N."/>
            <person name="Hua S.X."/>
        </authorList>
    </citation>
    <scope>NUCLEOTIDE SEQUENCE [LARGE SCALE GENOMIC DNA]</scope>
    <source>
        <strain evidence="1 2">Ve08.2h10</strain>
    </source>
</reference>
<sequence>MFPKDMYSVFRYSPLRSIGFAALSETALGMNGVNGPPPTTIIGSISATVTTASNRASIKRSPNWRELVVVFWIAAGAALL</sequence>
<accession>A0A0D0E741</accession>
<evidence type="ECO:0000313" key="1">
    <source>
        <dbReference type="EMBL" id="KIK93700.1"/>
    </source>
</evidence>
<proteinExistence type="predicted"/>
<dbReference type="HOGENOM" id="CLU_2590462_0_0_1"/>
<evidence type="ECO:0000313" key="2">
    <source>
        <dbReference type="Proteomes" id="UP000054538"/>
    </source>
</evidence>
<dbReference type="InParanoid" id="A0A0D0E741"/>
<protein>
    <submittedName>
        <fullName evidence="1">Uncharacterized protein</fullName>
    </submittedName>
</protein>
<dbReference type="AlphaFoldDB" id="A0A0D0E741"/>
<dbReference type="STRING" id="930991.A0A0D0E741"/>
<organism evidence="1 2">
    <name type="scientific">Paxillus rubicundulus Ve08.2h10</name>
    <dbReference type="NCBI Taxonomy" id="930991"/>
    <lineage>
        <taxon>Eukaryota</taxon>
        <taxon>Fungi</taxon>
        <taxon>Dikarya</taxon>
        <taxon>Basidiomycota</taxon>
        <taxon>Agaricomycotina</taxon>
        <taxon>Agaricomycetes</taxon>
        <taxon>Agaricomycetidae</taxon>
        <taxon>Boletales</taxon>
        <taxon>Paxilineae</taxon>
        <taxon>Paxillaceae</taxon>
        <taxon>Paxillus</taxon>
    </lineage>
</organism>
<reference evidence="2" key="2">
    <citation type="submission" date="2015-01" db="EMBL/GenBank/DDBJ databases">
        <title>Evolutionary Origins and Diversification of the Mycorrhizal Mutualists.</title>
        <authorList>
            <consortium name="DOE Joint Genome Institute"/>
            <consortium name="Mycorrhizal Genomics Consortium"/>
            <person name="Kohler A."/>
            <person name="Kuo A."/>
            <person name="Nagy L.G."/>
            <person name="Floudas D."/>
            <person name="Copeland A."/>
            <person name="Barry K.W."/>
            <person name="Cichocki N."/>
            <person name="Veneault-Fourrey C."/>
            <person name="LaButti K."/>
            <person name="Lindquist E.A."/>
            <person name="Lipzen A."/>
            <person name="Lundell T."/>
            <person name="Morin E."/>
            <person name="Murat C."/>
            <person name="Riley R."/>
            <person name="Ohm R."/>
            <person name="Sun H."/>
            <person name="Tunlid A."/>
            <person name="Henrissat B."/>
            <person name="Grigoriev I.V."/>
            <person name="Hibbett D.S."/>
            <person name="Martin F."/>
        </authorList>
    </citation>
    <scope>NUCLEOTIDE SEQUENCE [LARGE SCALE GENOMIC DNA]</scope>
    <source>
        <strain evidence="2">Ve08.2h10</strain>
    </source>
</reference>
<gene>
    <name evidence="1" type="ORF">PAXRUDRAFT_828713</name>
</gene>